<gene>
    <name evidence="2" type="ORF">NMK71_02805</name>
</gene>
<feature type="transmembrane region" description="Helical" evidence="1">
    <location>
        <begin position="12"/>
        <end position="30"/>
    </location>
</feature>
<dbReference type="Pfam" id="PF13858">
    <property type="entry name" value="DUF4199"/>
    <property type="match status" value="1"/>
</dbReference>
<dbReference type="InterPro" id="IPR025250">
    <property type="entry name" value="DUF4199"/>
</dbReference>
<dbReference type="RefSeq" id="WP_304416787.1">
    <property type="nucleotide sequence ID" value="NZ_JANAIE010000003.1"/>
</dbReference>
<organism evidence="2 3">
    <name type="scientific">Profundicola chukchiensis</name>
    <dbReference type="NCBI Taxonomy" id="2961959"/>
    <lineage>
        <taxon>Bacteria</taxon>
        <taxon>Pseudomonadati</taxon>
        <taxon>Bacteroidota</taxon>
        <taxon>Flavobacteriia</taxon>
        <taxon>Flavobacteriales</taxon>
        <taxon>Weeksellaceae</taxon>
        <taxon>Profundicola</taxon>
    </lineage>
</organism>
<dbReference type="AlphaFoldDB" id="A0A9X4RU60"/>
<name>A0A9X4RU60_9FLAO</name>
<feature type="transmembrane region" description="Helical" evidence="1">
    <location>
        <begin position="134"/>
        <end position="157"/>
    </location>
</feature>
<keyword evidence="1" id="KW-1133">Transmembrane helix</keyword>
<keyword evidence="1" id="KW-0812">Transmembrane</keyword>
<reference evidence="2" key="1">
    <citation type="submission" date="2022-07" db="EMBL/GenBank/DDBJ databases">
        <title>Description and genome-wide analysis of Profundicola chukchiensis gen. nov., sp. nov., marine bacteria isolated from bottom sediments of the Chukchi Sea.</title>
        <authorList>
            <person name="Romanenko L."/>
            <person name="Otstavnykh N."/>
            <person name="Kurilenko V."/>
            <person name="Eremeev V."/>
            <person name="Velansky P."/>
            <person name="Mikhailov V."/>
            <person name="Isaeva M."/>
        </authorList>
    </citation>
    <scope>NUCLEOTIDE SEQUENCE</scope>
    <source>
        <strain evidence="2">KMM 9713</strain>
    </source>
</reference>
<comment type="caution">
    <text evidence="2">The sequence shown here is derived from an EMBL/GenBank/DDBJ whole genome shotgun (WGS) entry which is preliminary data.</text>
</comment>
<evidence type="ECO:0000313" key="3">
    <source>
        <dbReference type="Proteomes" id="UP001152599"/>
    </source>
</evidence>
<feature type="transmembrane region" description="Helical" evidence="1">
    <location>
        <begin position="80"/>
        <end position="102"/>
    </location>
</feature>
<evidence type="ECO:0000256" key="1">
    <source>
        <dbReference type="SAM" id="Phobius"/>
    </source>
</evidence>
<feature type="transmembrane region" description="Helical" evidence="1">
    <location>
        <begin position="42"/>
        <end position="60"/>
    </location>
</feature>
<evidence type="ECO:0000313" key="2">
    <source>
        <dbReference type="EMBL" id="MDG4945331.1"/>
    </source>
</evidence>
<keyword evidence="3" id="KW-1185">Reference proteome</keyword>
<protein>
    <submittedName>
        <fullName evidence="2">DUF4199 domain-containing protein</fullName>
    </submittedName>
</protein>
<dbReference type="EMBL" id="JANCMU010000001">
    <property type="protein sequence ID" value="MDG4945331.1"/>
    <property type="molecule type" value="Genomic_DNA"/>
</dbReference>
<keyword evidence="1" id="KW-0472">Membrane</keyword>
<sequence>MKKYFTKYEFRWAFIILLLSLLWTAFEYEMGWHDQDYKMHRYLTFLFIIPLTLGYILFILDKRAHRYKKRFKFKHAFNSAMGLTILIALFTIPIQFLIHYYISPDYLETAKSYSITQGEMTETQARDIYTIKNYVILFPLLYLFFGIFLSIVLGLTLNRDSRKTRAKSRSRR</sequence>
<accession>A0A9X4RU60</accession>
<proteinExistence type="predicted"/>
<dbReference type="Proteomes" id="UP001152599">
    <property type="component" value="Unassembled WGS sequence"/>
</dbReference>